<organism evidence="2">
    <name type="scientific">viral metagenome</name>
    <dbReference type="NCBI Taxonomy" id="1070528"/>
    <lineage>
        <taxon>unclassified sequences</taxon>
        <taxon>metagenomes</taxon>
        <taxon>organismal metagenomes</taxon>
    </lineage>
</organism>
<dbReference type="InterPro" id="IPR011009">
    <property type="entry name" value="Kinase-like_dom_sf"/>
</dbReference>
<protein>
    <submittedName>
        <fullName evidence="2">Uncharacterized protein</fullName>
    </submittedName>
</protein>
<feature type="region of interest" description="Disordered" evidence="1">
    <location>
        <begin position="367"/>
        <end position="406"/>
    </location>
</feature>
<dbReference type="EMBL" id="MN740041">
    <property type="protein sequence ID" value="QHT85359.1"/>
    <property type="molecule type" value="Genomic_DNA"/>
</dbReference>
<proteinExistence type="predicted"/>
<name>A0A6C0HXW4_9ZZZZ</name>
<evidence type="ECO:0000256" key="1">
    <source>
        <dbReference type="SAM" id="MobiDB-lite"/>
    </source>
</evidence>
<feature type="compositionally biased region" description="Basic residues" evidence="1">
    <location>
        <begin position="369"/>
        <end position="406"/>
    </location>
</feature>
<dbReference type="SUPFAM" id="SSF56112">
    <property type="entry name" value="Protein kinase-like (PK-like)"/>
    <property type="match status" value="1"/>
</dbReference>
<accession>A0A6C0HXW4</accession>
<dbReference type="AlphaFoldDB" id="A0A6C0HXW4"/>
<sequence length="406" mass="45978">MKGGVKLRKGTEFTLEGGILHMISHGTVSLVTNSSKHGIILNIDSEDTPFETLDGKPMTSICLKLCILDKGVRIIGGIEKTAVSREDFFHEVKLQQDIFTTVPDVCPGIIAAIVDEQTPRTVTFLQSFLQLIRVQSRDKSLLGELSMRGDPYSLAIAKELIDTRLPIGIVAMEMIPQSEPFYQDHEMNDHISAVAKLLKIFFRKDEQGEVVGTIHCDCHLGNILKNEKDIVVVDFGTTVDRHTPFTDKENKLFFDSWGEPLMEVYNKCCSFESLGPEEMPELLNFFMFMDAIKNVKYGTVQMKALLTPLLPGCSVDTNPIDSPIEPLRYENFREESCQYILDKYKHAVPDRRGTIRQLQAEGRMFRSGNNKRIKNVSKHSTASHHHATRRHSSQRKKSGTLRRVQR</sequence>
<reference evidence="2" key="1">
    <citation type="journal article" date="2020" name="Nature">
        <title>Giant virus diversity and host interactions through global metagenomics.</title>
        <authorList>
            <person name="Schulz F."/>
            <person name="Roux S."/>
            <person name="Paez-Espino D."/>
            <person name="Jungbluth S."/>
            <person name="Walsh D.A."/>
            <person name="Denef V.J."/>
            <person name="McMahon K.D."/>
            <person name="Konstantinidis K.T."/>
            <person name="Eloe-Fadrosh E.A."/>
            <person name="Kyrpides N.C."/>
            <person name="Woyke T."/>
        </authorList>
    </citation>
    <scope>NUCLEOTIDE SEQUENCE</scope>
    <source>
        <strain evidence="2">GVMAG-M-3300023184-17</strain>
    </source>
</reference>
<evidence type="ECO:0000313" key="2">
    <source>
        <dbReference type="EMBL" id="QHT85359.1"/>
    </source>
</evidence>